<organism evidence="1 2">
    <name type="scientific">Venustampulla echinocandica</name>
    <dbReference type="NCBI Taxonomy" id="2656787"/>
    <lineage>
        <taxon>Eukaryota</taxon>
        <taxon>Fungi</taxon>
        <taxon>Dikarya</taxon>
        <taxon>Ascomycota</taxon>
        <taxon>Pezizomycotina</taxon>
        <taxon>Leotiomycetes</taxon>
        <taxon>Helotiales</taxon>
        <taxon>Pleuroascaceae</taxon>
        <taxon>Venustampulla</taxon>
    </lineage>
</organism>
<dbReference type="Proteomes" id="UP000254866">
    <property type="component" value="Unassembled WGS sequence"/>
</dbReference>
<sequence>MVFNILILNDIAINNILNGIAININITLFGENASHYVFQALQRTTKGSSVTISIPIARNQPSKCRSILSMAHSWVNLVQNSSRHIIWANGHEYLTEIEIFTPLEYLNFG</sequence>
<name>A0A370TR25_9HELO</name>
<dbReference type="RefSeq" id="XP_031870641.1">
    <property type="nucleotide sequence ID" value="XM_032014041.1"/>
</dbReference>
<protein>
    <submittedName>
        <fullName evidence="1">Uncharacterized protein</fullName>
    </submittedName>
</protein>
<reference evidence="1 2" key="1">
    <citation type="journal article" date="2018" name="IMA Fungus">
        <title>IMA Genome-F 9: Draft genome sequence of Annulohypoxylon stygium, Aspergillus mulundensis, Berkeleyomyces basicola (syn. Thielaviopsis basicola), Ceratocystis smalleyi, two Cercospora beticola strains, Coleophoma cylindrospora, Fusarium fracticaudum, Phialophora cf. hyalina, and Morchella septimelata.</title>
        <authorList>
            <person name="Wingfield B.D."/>
            <person name="Bills G.F."/>
            <person name="Dong Y."/>
            <person name="Huang W."/>
            <person name="Nel W.J."/>
            <person name="Swalarsk-Parry B.S."/>
            <person name="Vaghefi N."/>
            <person name="Wilken P.M."/>
            <person name="An Z."/>
            <person name="de Beer Z.W."/>
            <person name="De Vos L."/>
            <person name="Chen L."/>
            <person name="Duong T.A."/>
            <person name="Gao Y."/>
            <person name="Hammerbacher A."/>
            <person name="Kikkert J.R."/>
            <person name="Li Y."/>
            <person name="Li H."/>
            <person name="Li K."/>
            <person name="Li Q."/>
            <person name="Liu X."/>
            <person name="Ma X."/>
            <person name="Naidoo K."/>
            <person name="Pethybridge S.J."/>
            <person name="Sun J."/>
            <person name="Steenkamp E.T."/>
            <person name="van der Nest M.A."/>
            <person name="van Wyk S."/>
            <person name="Wingfield M.J."/>
            <person name="Xiong C."/>
            <person name="Yue Q."/>
            <person name="Zhang X."/>
        </authorList>
    </citation>
    <scope>NUCLEOTIDE SEQUENCE [LARGE SCALE GENOMIC DNA]</scope>
    <source>
        <strain evidence="1 2">BP 5553</strain>
    </source>
</reference>
<dbReference type="AlphaFoldDB" id="A0A370TR25"/>
<evidence type="ECO:0000313" key="2">
    <source>
        <dbReference type="Proteomes" id="UP000254866"/>
    </source>
</evidence>
<dbReference type="GeneID" id="43598267"/>
<dbReference type="EMBL" id="NPIC01000003">
    <property type="protein sequence ID" value="RDL37985.1"/>
    <property type="molecule type" value="Genomic_DNA"/>
</dbReference>
<gene>
    <name evidence="1" type="ORF">BP5553_05418</name>
</gene>
<evidence type="ECO:0000313" key="1">
    <source>
        <dbReference type="EMBL" id="RDL37985.1"/>
    </source>
</evidence>
<accession>A0A370TR25</accession>
<comment type="caution">
    <text evidence="1">The sequence shown here is derived from an EMBL/GenBank/DDBJ whole genome shotgun (WGS) entry which is preliminary data.</text>
</comment>
<keyword evidence="2" id="KW-1185">Reference proteome</keyword>
<proteinExistence type="predicted"/>